<sequence length="78" mass="9203">MILNKMRILRRRIPRKHTLRTRSRHCLSPSMILEKHVYLRAIDVIEHQKHFKSAERTVMRVSCKILTMLGGIVSINAL</sequence>
<evidence type="ECO:0000313" key="1">
    <source>
        <dbReference type="EMBL" id="MED6115463.1"/>
    </source>
</evidence>
<dbReference type="EMBL" id="JASCZI010001783">
    <property type="protein sequence ID" value="MED6115463.1"/>
    <property type="molecule type" value="Genomic_DNA"/>
</dbReference>
<accession>A0ABU6QUA1</accession>
<evidence type="ECO:0000313" key="2">
    <source>
        <dbReference type="Proteomes" id="UP001341840"/>
    </source>
</evidence>
<comment type="caution">
    <text evidence="1">The sequence shown here is derived from an EMBL/GenBank/DDBJ whole genome shotgun (WGS) entry which is preliminary data.</text>
</comment>
<protein>
    <submittedName>
        <fullName evidence="1">Uncharacterized protein</fullName>
    </submittedName>
</protein>
<proteinExistence type="predicted"/>
<gene>
    <name evidence="1" type="ORF">PIB30_090901</name>
</gene>
<name>A0ABU6QUA1_9FABA</name>
<reference evidence="1 2" key="1">
    <citation type="journal article" date="2023" name="Plants (Basel)">
        <title>Bridging the Gap: Combining Genomics and Transcriptomics Approaches to Understand Stylosanthes scabra, an Orphan Legume from the Brazilian Caatinga.</title>
        <authorList>
            <person name="Ferreira-Neto J.R.C."/>
            <person name="da Silva M.D."/>
            <person name="Binneck E."/>
            <person name="de Melo N.F."/>
            <person name="da Silva R.H."/>
            <person name="de Melo A.L.T.M."/>
            <person name="Pandolfi V."/>
            <person name="Bustamante F.O."/>
            <person name="Brasileiro-Vidal A.C."/>
            <person name="Benko-Iseppon A.M."/>
        </authorList>
    </citation>
    <scope>NUCLEOTIDE SEQUENCE [LARGE SCALE GENOMIC DNA]</scope>
    <source>
        <tissue evidence="1">Leaves</tissue>
    </source>
</reference>
<organism evidence="1 2">
    <name type="scientific">Stylosanthes scabra</name>
    <dbReference type="NCBI Taxonomy" id="79078"/>
    <lineage>
        <taxon>Eukaryota</taxon>
        <taxon>Viridiplantae</taxon>
        <taxon>Streptophyta</taxon>
        <taxon>Embryophyta</taxon>
        <taxon>Tracheophyta</taxon>
        <taxon>Spermatophyta</taxon>
        <taxon>Magnoliopsida</taxon>
        <taxon>eudicotyledons</taxon>
        <taxon>Gunneridae</taxon>
        <taxon>Pentapetalae</taxon>
        <taxon>rosids</taxon>
        <taxon>fabids</taxon>
        <taxon>Fabales</taxon>
        <taxon>Fabaceae</taxon>
        <taxon>Papilionoideae</taxon>
        <taxon>50 kb inversion clade</taxon>
        <taxon>dalbergioids sensu lato</taxon>
        <taxon>Dalbergieae</taxon>
        <taxon>Pterocarpus clade</taxon>
        <taxon>Stylosanthes</taxon>
    </lineage>
</organism>
<keyword evidence="2" id="KW-1185">Reference proteome</keyword>
<dbReference type="Proteomes" id="UP001341840">
    <property type="component" value="Unassembled WGS sequence"/>
</dbReference>